<keyword evidence="2" id="KW-0472">Membrane</keyword>
<evidence type="ECO:0000313" key="4">
    <source>
        <dbReference type="Proteomes" id="UP000813215"/>
    </source>
</evidence>
<evidence type="ECO:0008006" key="5">
    <source>
        <dbReference type="Google" id="ProtNLM"/>
    </source>
</evidence>
<keyword evidence="2" id="KW-0812">Transmembrane</keyword>
<keyword evidence="2" id="KW-1133">Transmembrane helix</keyword>
<sequence length="168" mass="18048">MGNDDTPQNKPEQNVPKSGDNSQKEITASTSSTSSEDQTSDEEVIPSEVVEALKELPPDKRQIATSMFLSMERLSSSSSSSLVKRVTSEHITKTLDNLEKDNERDFKKSQSSEVTKRLGMGAILILVLMVFGYAGLTKDKDLAEKVIIAGISGLGGFGAGVAVSKKQP</sequence>
<dbReference type="Proteomes" id="UP000813215">
    <property type="component" value="Unassembled WGS sequence"/>
</dbReference>
<feature type="transmembrane region" description="Helical" evidence="2">
    <location>
        <begin position="118"/>
        <end position="136"/>
    </location>
</feature>
<protein>
    <recommendedName>
        <fullName evidence="5">DUF2335 domain-containing protein</fullName>
    </recommendedName>
</protein>
<evidence type="ECO:0000256" key="1">
    <source>
        <dbReference type="SAM" id="MobiDB-lite"/>
    </source>
</evidence>
<organism evidence="3 4">
    <name type="scientific">Pelatocladus maniniholoensis HA4357-MV3</name>
    <dbReference type="NCBI Taxonomy" id="1117104"/>
    <lineage>
        <taxon>Bacteria</taxon>
        <taxon>Bacillati</taxon>
        <taxon>Cyanobacteriota</taxon>
        <taxon>Cyanophyceae</taxon>
        <taxon>Nostocales</taxon>
        <taxon>Nostocaceae</taxon>
        <taxon>Pelatocladus</taxon>
    </lineage>
</organism>
<reference evidence="3" key="1">
    <citation type="submission" date="2021-05" db="EMBL/GenBank/DDBJ databases">
        <authorList>
            <person name="Pietrasiak N."/>
            <person name="Ward R."/>
            <person name="Stajich J.E."/>
            <person name="Kurbessoian T."/>
        </authorList>
    </citation>
    <scope>NUCLEOTIDE SEQUENCE</scope>
    <source>
        <strain evidence="3">HA4357-MV3</strain>
    </source>
</reference>
<name>A0A9E3HDI1_9NOST</name>
<accession>A0A9E3HDI1</accession>
<dbReference type="AlphaFoldDB" id="A0A9E3HDI1"/>
<reference evidence="3" key="2">
    <citation type="journal article" date="2022" name="Microbiol. Resour. Announc.">
        <title>Metagenome Sequencing to Explore Phylogenomics of Terrestrial Cyanobacteria.</title>
        <authorList>
            <person name="Ward R.D."/>
            <person name="Stajich J.E."/>
            <person name="Johansen J.R."/>
            <person name="Huntemann M."/>
            <person name="Clum A."/>
            <person name="Foster B."/>
            <person name="Foster B."/>
            <person name="Roux S."/>
            <person name="Palaniappan K."/>
            <person name="Varghese N."/>
            <person name="Mukherjee S."/>
            <person name="Reddy T.B.K."/>
            <person name="Daum C."/>
            <person name="Copeland A."/>
            <person name="Chen I.A."/>
            <person name="Ivanova N.N."/>
            <person name="Kyrpides N.C."/>
            <person name="Shapiro N."/>
            <person name="Eloe-Fadrosh E.A."/>
            <person name="Pietrasiak N."/>
        </authorList>
    </citation>
    <scope>NUCLEOTIDE SEQUENCE</scope>
    <source>
        <strain evidence="3">HA4357-MV3</strain>
    </source>
</reference>
<feature type="region of interest" description="Disordered" evidence="1">
    <location>
        <begin position="1"/>
        <end position="58"/>
    </location>
</feature>
<gene>
    <name evidence="3" type="ORF">KME28_26980</name>
</gene>
<comment type="caution">
    <text evidence="3">The sequence shown here is derived from an EMBL/GenBank/DDBJ whole genome shotgun (WGS) entry which is preliminary data.</text>
</comment>
<evidence type="ECO:0000256" key="2">
    <source>
        <dbReference type="SAM" id="Phobius"/>
    </source>
</evidence>
<proteinExistence type="predicted"/>
<evidence type="ECO:0000313" key="3">
    <source>
        <dbReference type="EMBL" id="MBW4435257.1"/>
    </source>
</evidence>
<dbReference type="EMBL" id="JAHHHW010000157">
    <property type="protein sequence ID" value="MBW4435257.1"/>
    <property type="molecule type" value="Genomic_DNA"/>
</dbReference>
<feature type="compositionally biased region" description="Polar residues" evidence="1">
    <location>
        <begin position="1"/>
        <end position="28"/>
    </location>
</feature>
<feature type="transmembrane region" description="Helical" evidence="2">
    <location>
        <begin position="142"/>
        <end position="163"/>
    </location>
</feature>